<keyword evidence="5" id="KW-0130">Cell adhesion</keyword>
<dbReference type="GO" id="GO:0016020">
    <property type="term" value="C:membrane"/>
    <property type="evidence" value="ECO:0007669"/>
    <property type="project" value="UniProtKB-SubCell"/>
</dbReference>
<evidence type="ECO:0000256" key="11">
    <source>
        <dbReference type="SAM" id="SignalP"/>
    </source>
</evidence>
<dbReference type="GO" id="GO:0005178">
    <property type="term" value="F:integrin binding"/>
    <property type="evidence" value="ECO:0007669"/>
    <property type="project" value="InterPro"/>
</dbReference>
<dbReference type="InterPro" id="IPR003598">
    <property type="entry name" value="Ig_sub2"/>
</dbReference>
<accession>A0A3P9AHN1</accession>
<evidence type="ECO:0000256" key="2">
    <source>
        <dbReference type="ARBA" id="ARBA00022692"/>
    </source>
</evidence>
<evidence type="ECO:0000256" key="5">
    <source>
        <dbReference type="ARBA" id="ARBA00022889"/>
    </source>
</evidence>
<dbReference type="InterPro" id="IPR003987">
    <property type="entry name" value="ICAM_VCAM_N"/>
</dbReference>
<dbReference type="Proteomes" id="UP000265140">
    <property type="component" value="Chromosome 9"/>
</dbReference>
<keyword evidence="8" id="KW-1015">Disulfide bond</keyword>
<evidence type="ECO:0000256" key="1">
    <source>
        <dbReference type="ARBA" id="ARBA00004479"/>
    </source>
</evidence>
<comment type="subcellular location">
    <subcellularLocation>
        <location evidence="1">Membrane</location>
        <topology evidence="1">Single-pass type I membrane protein</topology>
    </subcellularLocation>
</comment>
<dbReference type="InterPro" id="IPR003599">
    <property type="entry name" value="Ig_sub"/>
</dbReference>
<keyword evidence="4" id="KW-0677">Repeat</keyword>
<keyword evidence="6" id="KW-1133">Transmembrane helix</keyword>
<keyword evidence="7" id="KW-0472">Membrane</keyword>
<dbReference type="Ensembl" id="ENSELUT00000033081.3">
    <property type="protein sequence ID" value="ENSELUP00000040646.3"/>
    <property type="gene ID" value="ENSELUG00000021190.3"/>
</dbReference>
<evidence type="ECO:0000259" key="12">
    <source>
        <dbReference type="PROSITE" id="PS50835"/>
    </source>
</evidence>
<dbReference type="Gene3D" id="2.60.40.10">
    <property type="entry name" value="Immunoglobulins"/>
    <property type="match status" value="4"/>
</dbReference>
<proteinExistence type="predicted"/>
<evidence type="ECO:0000256" key="6">
    <source>
        <dbReference type="ARBA" id="ARBA00022989"/>
    </source>
</evidence>
<evidence type="ECO:0000256" key="7">
    <source>
        <dbReference type="ARBA" id="ARBA00023136"/>
    </source>
</evidence>
<keyword evidence="14" id="KW-1185">Reference proteome</keyword>
<name>A0A3P9AHN1_ESOLU</name>
<dbReference type="InterPro" id="IPR036179">
    <property type="entry name" value="Ig-like_dom_sf"/>
</dbReference>
<evidence type="ECO:0000313" key="14">
    <source>
        <dbReference type="Proteomes" id="UP000265140"/>
    </source>
</evidence>
<feature type="chain" id="PRO_5044330397" description="Ig-like domain-containing protein" evidence="11">
    <location>
        <begin position="22"/>
        <end position="373"/>
    </location>
</feature>
<keyword evidence="10" id="KW-0393">Immunoglobulin domain</keyword>
<dbReference type="InterPro" id="IPR013783">
    <property type="entry name" value="Ig-like_fold"/>
</dbReference>
<dbReference type="PANTHER" id="PTHR13771">
    <property type="entry name" value="INTERCELLULAR ADHESION MOLECULE"/>
    <property type="match status" value="1"/>
</dbReference>
<dbReference type="PROSITE" id="PS50835">
    <property type="entry name" value="IG_LIKE"/>
    <property type="match status" value="1"/>
</dbReference>
<feature type="domain" description="Ig-like" evidence="12">
    <location>
        <begin position="220"/>
        <end position="305"/>
    </location>
</feature>
<evidence type="ECO:0000313" key="13">
    <source>
        <dbReference type="Ensembl" id="ENSELUP00000040646.3"/>
    </source>
</evidence>
<evidence type="ECO:0000256" key="8">
    <source>
        <dbReference type="ARBA" id="ARBA00023157"/>
    </source>
</evidence>
<reference evidence="13" key="3">
    <citation type="submission" date="2025-08" db="UniProtKB">
        <authorList>
            <consortium name="Ensembl"/>
        </authorList>
    </citation>
    <scope>IDENTIFICATION</scope>
</reference>
<dbReference type="PANTHER" id="PTHR13771:SF9">
    <property type="entry name" value="INTERCELLULAR ADHESION MOLECULE 5"/>
    <property type="match status" value="1"/>
</dbReference>
<dbReference type="SMART" id="SM00408">
    <property type="entry name" value="IGc2"/>
    <property type="match status" value="1"/>
</dbReference>
<dbReference type="Bgee" id="ENSELUG00000021190">
    <property type="expression patterns" value="Expressed in mesonephros and 14 other cell types or tissues"/>
</dbReference>
<dbReference type="SUPFAM" id="SSF48726">
    <property type="entry name" value="Immunoglobulin"/>
    <property type="match status" value="2"/>
</dbReference>
<dbReference type="FunFam" id="2.60.40.10:FF:000032">
    <property type="entry name" value="palladin isoform X1"/>
    <property type="match status" value="1"/>
</dbReference>
<evidence type="ECO:0000256" key="10">
    <source>
        <dbReference type="ARBA" id="ARBA00023319"/>
    </source>
</evidence>
<keyword evidence="9" id="KW-0325">Glycoprotein</keyword>
<dbReference type="GO" id="GO:0098609">
    <property type="term" value="P:cell-cell adhesion"/>
    <property type="evidence" value="ECO:0007669"/>
    <property type="project" value="InterPro"/>
</dbReference>
<sequence length="373" mass="41180">MEFVLVLLVLLLSSCCEFTYAECLEISPARLVVKHGDPASANCTSERPQRMGWEATDGGVSLSGTELRFLLWTVNRLTDWSIKPVCYTDGGECQKTLNITVYKLPTKVSMSGLPDQMVEGRQYEFKCHVQEVAPVNSLYVSFYKASTNLIKTEIGSHPPQIMNTTNEPTSGEYTLQFTPSRGDHEAQLWCSARLELGEEGPQPSPKKESEHLTLNVLYKPNISVTPEGSSEIKEGDNLSLRCQAEGNPTPSYQWLVPQAGPTSHTRAEGSVVNVTHIARSQAGNYTCIATNEVGNSTWTVDVKVTEYTLKFTPSRGDHGAQLWCLARLELGEEGPQPSPKKESEHVSLNVLSSCQATRSVMVTVLLLQLINWL</sequence>
<keyword evidence="2" id="KW-0812">Transmembrane</keyword>
<reference evidence="13" key="2">
    <citation type="submission" date="2020-02" db="EMBL/GenBank/DDBJ databases">
        <title>Esox lucius (northern pike) genome, fEsoLuc1, primary haplotype.</title>
        <authorList>
            <person name="Myers G."/>
            <person name="Karagic N."/>
            <person name="Meyer A."/>
            <person name="Pippel M."/>
            <person name="Reichard M."/>
            <person name="Winkler S."/>
            <person name="Tracey A."/>
            <person name="Sims Y."/>
            <person name="Howe K."/>
            <person name="Rhie A."/>
            <person name="Formenti G."/>
            <person name="Durbin R."/>
            <person name="Fedrigo O."/>
            <person name="Jarvis E.D."/>
        </authorList>
    </citation>
    <scope>NUCLEOTIDE SEQUENCE [LARGE SCALE GENOMIC DNA]</scope>
</reference>
<dbReference type="InterPro" id="IPR047012">
    <property type="entry name" value="ICAM_VCAM"/>
</dbReference>
<dbReference type="GeneTree" id="ENSGT00940000159005"/>
<dbReference type="InterPro" id="IPR007110">
    <property type="entry name" value="Ig-like_dom"/>
</dbReference>
<dbReference type="Pfam" id="PF13927">
    <property type="entry name" value="Ig_3"/>
    <property type="match status" value="1"/>
</dbReference>
<evidence type="ECO:0000256" key="9">
    <source>
        <dbReference type="ARBA" id="ARBA00023180"/>
    </source>
</evidence>
<evidence type="ECO:0000256" key="4">
    <source>
        <dbReference type="ARBA" id="ARBA00022737"/>
    </source>
</evidence>
<feature type="signal peptide" evidence="11">
    <location>
        <begin position="1"/>
        <end position="21"/>
    </location>
</feature>
<dbReference type="PRINTS" id="PR01472">
    <property type="entry name" value="ICAMVCAM1"/>
</dbReference>
<reference evidence="13" key="4">
    <citation type="submission" date="2025-09" db="UniProtKB">
        <authorList>
            <consortium name="Ensembl"/>
        </authorList>
    </citation>
    <scope>IDENTIFICATION</scope>
</reference>
<dbReference type="SMART" id="SM00409">
    <property type="entry name" value="IG"/>
    <property type="match status" value="2"/>
</dbReference>
<protein>
    <recommendedName>
        <fullName evidence="12">Ig-like domain-containing protein</fullName>
    </recommendedName>
</protein>
<organism evidence="13 14">
    <name type="scientific">Esox lucius</name>
    <name type="common">Northern pike</name>
    <dbReference type="NCBI Taxonomy" id="8010"/>
    <lineage>
        <taxon>Eukaryota</taxon>
        <taxon>Metazoa</taxon>
        <taxon>Chordata</taxon>
        <taxon>Craniata</taxon>
        <taxon>Vertebrata</taxon>
        <taxon>Euteleostomi</taxon>
        <taxon>Actinopterygii</taxon>
        <taxon>Neopterygii</taxon>
        <taxon>Teleostei</taxon>
        <taxon>Protacanthopterygii</taxon>
        <taxon>Esociformes</taxon>
        <taxon>Esocidae</taxon>
        <taxon>Esox</taxon>
    </lineage>
</organism>
<keyword evidence="3 11" id="KW-0732">Signal</keyword>
<dbReference type="AlphaFoldDB" id="A0A3P9AHN1"/>
<reference evidence="14" key="1">
    <citation type="journal article" date="2014" name="PLoS ONE">
        <title>The genome and linkage map of the northern pike (Esox lucius): conserved synteny revealed between the salmonid sister group and the Neoteleostei.</title>
        <authorList>
            <person name="Rondeau E.B."/>
            <person name="Minkley D.R."/>
            <person name="Leong J.S."/>
            <person name="Messmer A.M."/>
            <person name="Jantzen J.R."/>
            <person name="von Schalburg K.R."/>
            <person name="Lemon C."/>
            <person name="Bird N.H."/>
            <person name="Koop B.F."/>
        </authorList>
    </citation>
    <scope>NUCLEOTIDE SEQUENCE</scope>
</reference>
<evidence type="ECO:0000256" key="3">
    <source>
        <dbReference type="ARBA" id="ARBA00022729"/>
    </source>
</evidence>